<dbReference type="InterPro" id="IPR008868">
    <property type="entry name" value="TniB"/>
</dbReference>
<comment type="caution">
    <text evidence="1">The sequence shown here is derived from an EMBL/GenBank/DDBJ whole genome shotgun (WGS) entry which is preliminary data.</text>
</comment>
<reference evidence="1 2" key="1">
    <citation type="submission" date="2019-11" db="EMBL/GenBank/DDBJ databases">
        <title>Characterization of Elizabethkingia argenteiflava sp. nov., isolated from inner surface of Soybean Pods.</title>
        <authorList>
            <person name="Mo S."/>
        </authorList>
    </citation>
    <scope>NUCLEOTIDE SEQUENCE [LARGE SCALE GENOMIC DNA]</scope>
    <source>
        <strain evidence="1 2">YB22</strain>
    </source>
</reference>
<accession>A0A845PUF8</accession>
<evidence type="ECO:0008006" key="3">
    <source>
        <dbReference type="Google" id="ProtNLM"/>
    </source>
</evidence>
<gene>
    <name evidence="1" type="ORF">GNY06_01505</name>
</gene>
<evidence type="ECO:0000313" key="1">
    <source>
        <dbReference type="EMBL" id="NAW50117.1"/>
    </source>
</evidence>
<name>A0A845PUF8_9FLAO</name>
<dbReference type="Pfam" id="PF05621">
    <property type="entry name" value="TniB"/>
    <property type="match status" value="1"/>
</dbReference>
<sequence length="49" mass="5471">MIIDEINHVLAGTISKQRLFLNVIKYLSNELNIPLVCSGTKLAFNAIQN</sequence>
<evidence type="ECO:0000313" key="2">
    <source>
        <dbReference type="Proteomes" id="UP000553459"/>
    </source>
</evidence>
<keyword evidence="2" id="KW-1185">Reference proteome</keyword>
<dbReference type="Proteomes" id="UP000553459">
    <property type="component" value="Unassembled WGS sequence"/>
</dbReference>
<proteinExistence type="predicted"/>
<dbReference type="EMBL" id="JAAABJ010000187">
    <property type="protein sequence ID" value="NAW50117.1"/>
    <property type="molecule type" value="Genomic_DNA"/>
</dbReference>
<organism evidence="1 2">
    <name type="scientific">Elizabethkingia argenteiflava</name>
    <dbReference type="NCBI Taxonomy" id="2681556"/>
    <lineage>
        <taxon>Bacteria</taxon>
        <taxon>Pseudomonadati</taxon>
        <taxon>Bacteroidota</taxon>
        <taxon>Flavobacteriia</taxon>
        <taxon>Flavobacteriales</taxon>
        <taxon>Weeksellaceae</taxon>
        <taxon>Elizabethkingia</taxon>
    </lineage>
</organism>
<protein>
    <recommendedName>
        <fullName evidence="3">TniB protein</fullName>
    </recommendedName>
</protein>
<dbReference type="AlphaFoldDB" id="A0A845PUF8"/>